<dbReference type="EMBL" id="JAUKTV010000009">
    <property type="protein sequence ID" value="KAK0729197.1"/>
    <property type="molecule type" value="Genomic_DNA"/>
</dbReference>
<reference evidence="2" key="1">
    <citation type="submission" date="2023-06" db="EMBL/GenBank/DDBJ databases">
        <title>Genome-scale phylogeny and comparative genomics of the fungal order Sordariales.</title>
        <authorList>
            <consortium name="Lawrence Berkeley National Laboratory"/>
            <person name="Hensen N."/>
            <person name="Bonometti L."/>
            <person name="Westerberg I."/>
            <person name="Brannstrom I.O."/>
            <person name="Guillou S."/>
            <person name="Cros-Aarteil S."/>
            <person name="Calhoun S."/>
            <person name="Haridas S."/>
            <person name="Kuo A."/>
            <person name="Mondo S."/>
            <person name="Pangilinan J."/>
            <person name="Riley R."/>
            <person name="Labutti K."/>
            <person name="Andreopoulos B."/>
            <person name="Lipzen A."/>
            <person name="Chen C."/>
            <person name="Yanf M."/>
            <person name="Daum C."/>
            <person name="Ng V."/>
            <person name="Clum A."/>
            <person name="Steindorff A."/>
            <person name="Ohm R."/>
            <person name="Martin F."/>
            <person name="Silar P."/>
            <person name="Natvig D."/>
            <person name="Lalanne C."/>
            <person name="Gautier V."/>
            <person name="Ament-Velasquez S.L."/>
            <person name="Kruys A."/>
            <person name="Hutchinson M.I."/>
            <person name="Powell A.J."/>
            <person name="Barry K."/>
            <person name="Miller A.N."/>
            <person name="Grigoriev I.V."/>
            <person name="Debuchy R."/>
            <person name="Gladieux P."/>
            <person name="Thoren M.H."/>
            <person name="Johannesson H."/>
        </authorList>
    </citation>
    <scope>NUCLEOTIDE SEQUENCE</scope>
    <source>
        <strain evidence="2">CBS 540.89</strain>
    </source>
</reference>
<comment type="caution">
    <text evidence="2">The sequence shown here is derived from an EMBL/GenBank/DDBJ whole genome shotgun (WGS) entry which is preliminary data.</text>
</comment>
<evidence type="ECO:0000313" key="2">
    <source>
        <dbReference type="EMBL" id="KAK0729197.1"/>
    </source>
</evidence>
<feature type="compositionally biased region" description="Polar residues" evidence="1">
    <location>
        <begin position="48"/>
        <end position="63"/>
    </location>
</feature>
<accession>A0AA40B7R5</accession>
<evidence type="ECO:0000256" key="1">
    <source>
        <dbReference type="SAM" id="MobiDB-lite"/>
    </source>
</evidence>
<keyword evidence="3" id="KW-1185">Reference proteome</keyword>
<name>A0AA40B7R5_9PEZI</name>
<sequence length="63" mass="6932">MIAARNPGKNCRLPQKSKPTTIVERAIRKKQALCSSRRLQPTTPPAVNMQTEHPTPANSHESG</sequence>
<gene>
    <name evidence="2" type="ORF">B0T21DRAFT_370551</name>
</gene>
<proteinExistence type="predicted"/>
<organism evidence="2 3">
    <name type="scientific">Apiosordaria backusii</name>
    <dbReference type="NCBI Taxonomy" id="314023"/>
    <lineage>
        <taxon>Eukaryota</taxon>
        <taxon>Fungi</taxon>
        <taxon>Dikarya</taxon>
        <taxon>Ascomycota</taxon>
        <taxon>Pezizomycotina</taxon>
        <taxon>Sordariomycetes</taxon>
        <taxon>Sordariomycetidae</taxon>
        <taxon>Sordariales</taxon>
        <taxon>Lasiosphaeriaceae</taxon>
        <taxon>Apiosordaria</taxon>
    </lineage>
</organism>
<dbReference type="Proteomes" id="UP001172159">
    <property type="component" value="Unassembled WGS sequence"/>
</dbReference>
<evidence type="ECO:0000313" key="3">
    <source>
        <dbReference type="Proteomes" id="UP001172159"/>
    </source>
</evidence>
<dbReference type="AlphaFoldDB" id="A0AA40B7R5"/>
<feature type="region of interest" description="Disordered" evidence="1">
    <location>
        <begin position="32"/>
        <end position="63"/>
    </location>
</feature>
<protein>
    <submittedName>
        <fullName evidence="2">Uncharacterized protein</fullName>
    </submittedName>
</protein>